<evidence type="ECO:0000313" key="2">
    <source>
        <dbReference type="EMBL" id="CAD1555064.1"/>
    </source>
</evidence>
<accession>A0A6V7JSC1</accession>
<feature type="region of interest" description="Disordered" evidence="1">
    <location>
        <begin position="1"/>
        <end position="52"/>
    </location>
</feature>
<organism evidence="2">
    <name type="scientific">Bracon brevicornis</name>
    <dbReference type="NCBI Taxonomy" id="1563983"/>
    <lineage>
        <taxon>Eukaryota</taxon>
        <taxon>Metazoa</taxon>
        <taxon>Ecdysozoa</taxon>
        <taxon>Arthropoda</taxon>
        <taxon>Hexapoda</taxon>
        <taxon>Insecta</taxon>
        <taxon>Pterygota</taxon>
        <taxon>Neoptera</taxon>
        <taxon>Endopterygota</taxon>
        <taxon>Hymenoptera</taxon>
        <taxon>Apocrita</taxon>
        <taxon>Ichneumonoidea</taxon>
        <taxon>Braconidae</taxon>
        <taxon>Braconinae</taxon>
        <taxon>Bracon</taxon>
    </lineage>
</organism>
<dbReference type="AlphaFoldDB" id="A0A6V7JSC1"/>
<sequence>MNMLMRLQEAANYSSPHSNDSDSATSLDSSNTRHSEDLNTSRSSNNGVESTL</sequence>
<feature type="compositionally biased region" description="Polar residues" evidence="1">
    <location>
        <begin position="11"/>
        <end position="30"/>
    </location>
</feature>
<gene>
    <name evidence="2" type="ORF">BBRV_LOCUS60789</name>
</gene>
<evidence type="ECO:0000256" key="1">
    <source>
        <dbReference type="SAM" id="MobiDB-lite"/>
    </source>
</evidence>
<dbReference type="EMBL" id="CADCXW020000021">
    <property type="protein sequence ID" value="CAD1555064.1"/>
    <property type="molecule type" value="Genomic_DNA"/>
</dbReference>
<proteinExistence type="predicted"/>
<name>A0A6V7JSC1_9HYME</name>
<reference evidence="2" key="1">
    <citation type="submission" date="2020-07" db="EMBL/GenBank/DDBJ databases">
        <authorList>
            <person name="Ferguson B K."/>
        </authorList>
    </citation>
    <scope>NUCLEOTIDE SEQUENCE</scope>
    <source>
        <strain evidence="2">L06</strain>
    </source>
</reference>
<feature type="compositionally biased region" description="Polar residues" evidence="1">
    <location>
        <begin position="40"/>
        <end position="52"/>
    </location>
</feature>
<protein>
    <submittedName>
        <fullName evidence="2">Uncharacterized protein</fullName>
    </submittedName>
</protein>